<protein>
    <submittedName>
        <fullName evidence="1">Uncharacterized protein</fullName>
    </submittedName>
</protein>
<organism evidence="1 2">
    <name type="scientific">Ramlibacter monticola</name>
    <dbReference type="NCBI Taxonomy" id="1926872"/>
    <lineage>
        <taxon>Bacteria</taxon>
        <taxon>Pseudomonadati</taxon>
        <taxon>Pseudomonadota</taxon>
        <taxon>Betaproteobacteria</taxon>
        <taxon>Burkholderiales</taxon>
        <taxon>Comamonadaceae</taxon>
        <taxon>Ramlibacter</taxon>
    </lineage>
</organism>
<sequence length="126" mass="13334">MQSAGSSGPGQAAARGTWSLALLLCLGGCADVDVRRIPLEQHPNFGGASTAARAERETQMNRDWQNRPLTELLAAYGKPQMVMNIPGGGMPPSFAVVYGTDPDSGCIDAFAVSSKGEPVVRIYHCR</sequence>
<proteinExistence type="predicted"/>
<name>A0A936Z7Z6_9BURK</name>
<gene>
    <name evidence="1" type="ORF">JJ685_27620</name>
</gene>
<dbReference type="EMBL" id="JAEQNE010000010">
    <property type="protein sequence ID" value="MBL0394934.1"/>
    <property type="molecule type" value="Genomic_DNA"/>
</dbReference>
<dbReference type="Proteomes" id="UP000599109">
    <property type="component" value="Unassembled WGS sequence"/>
</dbReference>
<comment type="caution">
    <text evidence="1">The sequence shown here is derived from an EMBL/GenBank/DDBJ whole genome shotgun (WGS) entry which is preliminary data.</text>
</comment>
<accession>A0A936Z7Z6</accession>
<dbReference type="AlphaFoldDB" id="A0A936Z7Z6"/>
<evidence type="ECO:0000313" key="2">
    <source>
        <dbReference type="Proteomes" id="UP000599109"/>
    </source>
</evidence>
<reference evidence="1 2" key="1">
    <citation type="journal article" date="2017" name="Int. J. Syst. Evol. Microbiol.">
        <title>Ramlibacter monticola sp. nov., isolated from forest soil.</title>
        <authorList>
            <person name="Chaudhary D.K."/>
            <person name="Kim J."/>
        </authorList>
    </citation>
    <scope>NUCLEOTIDE SEQUENCE [LARGE SCALE GENOMIC DNA]</scope>
    <source>
        <strain evidence="1 2">KACC 19175</strain>
    </source>
</reference>
<dbReference type="RefSeq" id="WP_201677600.1">
    <property type="nucleotide sequence ID" value="NZ_JAEQNE010000010.1"/>
</dbReference>
<evidence type="ECO:0000313" key="1">
    <source>
        <dbReference type="EMBL" id="MBL0394934.1"/>
    </source>
</evidence>
<keyword evidence="2" id="KW-1185">Reference proteome</keyword>